<keyword evidence="3" id="KW-1185">Reference proteome</keyword>
<keyword evidence="1" id="KW-0472">Membrane</keyword>
<dbReference type="RefSeq" id="WP_091625846.1">
    <property type="nucleotide sequence ID" value="NZ_FOEF01000020.1"/>
</dbReference>
<dbReference type="STRING" id="394193.SAMN04489732_120178"/>
<dbReference type="Pfam" id="PF11239">
    <property type="entry name" value="DUF3040"/>
    <property type="match status" value="1"/>
</dbReference>
<dbReference type="AlphaFoldDB" id="A0A1H8YKE1"/>
<feature type="transmembrane region" description="Helical" evidence="1">
    <location>
        <begin position="65"/>
        <end position="83"/>
    </location>
</feature>
<gene>
    <name evidence="2" type="ORF">SAMN04489732_120178</name>
</gene>
<keyword evidence="1" id="KW-1133">Transmembrane helix</keyword>
<proteinExistence type="predicted"/>
<evidence type="ECO:0000313" key="2">
    <source>
        <dbReference type="EMBL" id="SEP52511.1"/>
    </source>
</evidence>
<evidence type="ECO:0000256" key="1">
    <source>
        <dbReference type="SAM" id="Phobius"/>
    </source>
</evidence>
<accession>A0A1H8YKE1</accession>
<dbReference type="InterPro" id="IPR021401">
    <property type="entry name" value="DUF3040"/>
</dbReference>
<evidence type="ECO:0000313" key="3">
    <source>
        <dbReference type="Proteomes" id="UP000198582"/>
    </source>
</evidence>
<protein>
    <recommendedName>
        <fullName evidence="4">DUF3040 domain-containing protein</fullName>
    </recommendedName>
</protein>
<dbReference type="OrthoDB" id="3628536at2"/>
<keyword evidence="1" id="KW-0812">Transmembrane</keyword>
<evidence type="ECO:0008006" key="4">
    <source>
        <dbReference type="Google" id="ProtNLM"/>
    </source>
</evidence>
<sequence>MLSHHDRSELEKIERWFEASDPELVAALREGRPARGRGLVTVLLVSLDVAAVALLVAGLATTSPVLTLCALLAAAGGVTAHLVRRHHRI</sequence>
<name>A0A1H8YKE1_9PSEU</name>
<reference evidence="2 3" key="1">
    <citation type="submission" date="2016-10" db="EMBL/GenBank/DDBJ databases">
        <authorList>
            <person name="de Groot N.N."/>
        </authorList>
    </citation>
    <scope>NUCLEOTIDE SEQUENCE [LARGE SCALE GENOMIC DNA]</scope>
    <source>
        <strain evidence="2 3">DSM 44993</strain>
    </source>
</reference>
<dbReference type="Proteomes" id="UP000198582">
    <property type="component" value="Unassembled WGS sequence"/>
</dbReference>
<dbReference type="EMBL" id="FOEF01000020">
    <property type="protein sequence ID" value="SEP52511.1"/>
    <property type="molecule type" value="Genomic_DNA"/>
</dbReference>
<organism evidence="2 3">
    <name type="scientific">Amycolatopsis saalfeldensis</name>
    <dbReference type="NCBI Taxonomy" id="394193"/>
    <lineage>
        <taxon>Bacteria</taxon>
        <taxon>Bacillati</taxon>
        <taxon>Actinomycetota</taxon>
        <taxon>Actinomycetes</taxon>
        <taxon>Pseudonocardiales</taxon>
        <taxon>Pseudonocardiaceae</taxon>
        <taxon>Amycolatopsis</taxon>
    </lineage>
</organism>
<feature type="transmembrane region" description="Helical" evidence="1">
    <location>
        <begin position="38"/>
        <end position="59"/>
    </location>
</feature>